<accession>A0AAV2SJ93</accession>
<evidence type="ECO:0000259" key="8">
    <source>
        <dbReference type="SMART" id="SM00479"/>
    </source>
</evidence>
<dbReference type="GO" id="GO:0003676">
    <property type="term" value="F:nucleic acid binding"/>
    <property type="evidence" value="ECO:0007669"/>
    <property type="project" value="InterPro"/>
</dbReference>
<organism evidence="10 11">
    <name type="scientific">Meganyctiphanes norvegica</name>
    <name type="common">Northern krill</name>
    <name type="synonym">Thysanopoda norvegica</name>
    <dbReference type="NCBI Taxonomy" id="48144"/>
    <lineage>
        <taxon>Eukaryota</taxon>
        <taxon>Metazoa</taxon>
        <taxon>Ecdysozoa</taxon>
        <taxon>Arthropoda</taxon>
        <taxon>Crustacea</taxon>
        <taxon>Multicrustacea</taxon>
        <taxon>Malacostraca</taxon>
        <taxon>Eumalacostraca</taxon>
        <taxon>Eucarida</taxon>
        <taxon>Euphausiacea</taxon>
        <taxon>Euphausiidae</taxon>
        <taxon>Meganyctiphanes</taxon>
    </lineage>
</organism>
<dbReference type="AlphaFoldDB" id="A0AAV2SJ93"/>
<dbReference type="InterPro" id="IPR012337">
    <property type="entry name" value="RNaseH-like_sf"/>
</dbReference>
<keyword evidence="6" id="KW-0943">RNA-mediated gene silencing</keyword>
<evidence type="ECO:0000259" key="9">
    <source>
        <dbReference type="SMART" id="SM00513"/>
    </source>
</evidence>
<dbReference type="CDD" id="cd06133">
    <property type="entry name" value="ERI-1_3'hExo_like"/>
    <property type="match status" value="1"/>
</dbReference>
<dbReference type="GO" id="GO:0031047">
    <property type="term" value="P:regulatory ncRNA-mediated gene silencing"/>
    <property type="evidence" value="ECO:0007669"/>
    <property type="project" value="UniProtKB-KW"/>
</dbReference>
<keyword evidence="5" id="KW-0269">Exonuclease</keyword>
<evidence type="ECO:0000256" key="5">
    <source>
        <dbReference type="ARBA" id="ARBA00022839"/>
    </source>
</evidence>
<keyword evidence="4" id="KW-0378">Hydrolase</keyword>
<feature type="compositionally biased region" description="Basic and acidic residues" evidence="7">
    <location>
        <begin position="23"/>
        <end position="36"/>
    </location>
</feature>
<dbReference type="InterPro" id="IPR036397">
    <property type="entry name" value="RNaseH_sf"/>
</dbReference>
<feature type="compositionally biased region" description="Basic and acidic residues" evidence="7">
    <location>
        <begin position="1"/>
        <end position="16"/>
    </location>
</feature>
<evidence type="ECO:0000313" key="11">
    <source>
        <dbReference type="Proteomes" id="UP001497623"/>
    </source>
</evidence>
<protein>
    <submittedName>
        <fullName evidence="10">Uncharacterized protein</fullName>
    </submittedName>
</protein>
<sequence>MAENKAKSCTESHTEEATSQNKVNEKESNKLQKVEEQNADNSKDINNSKVDLLVIPKMEENLENEENVKPGEIQLLEKVSEKNSNTEIEENSEVESSENQTKGMQYNNPVFRKISKINGEINKMNKLQLKNRLRDLNQDNRGHKDVLIRRLKQYYRNRTLSNANIRDPDTISWFFDNFVVIDYEATCEGDKPIDYRHEIIEFPAVIVNSKTRKIVSEFHSYVRPVINPKLSDFCTSLTGITQDKVNFAPEFSKVLSMFELWLHENNLTFEESGSRSFTIITDGPWDMGRFLIRQCSQSKIQFPKWALRWINIRKTYSNFYKTKRLNLSDMLENLDMKFEGRPHCGKDDARNIARIASQLLKDGCNLRYNERIQLGKDGKADLSHSRIVFNVSRREFDRLRGIKSSDMEEVESDEEVAAQLKGKPVLDTESRDDFPCLVAKK</sequence>
<evidence type="ECO:0000256" key="7">
    <source>
        <dbReference type="SAM" id="MobiDB-lite"/>
    </source>
</evidence>
<feature type="region of interest" description="Disordered" evidence="7">
    <location>
        <begin position="80"/>
        <end position="101"/>
    </location>
</feature>
<evidence type="ECO:0000256" key="2">
    <source>
        <dbReference type="ARBA" id="ARBA00022490"/>
    </source>
</evidence>
<feature type="compositionally biased region" description="Acidic residues" evidence="7">
    <location>
        <begin position="87"/>
        <end position="96"/>
    </location>
</feature>
<dbReference type="Proteomes" id="UP001497623">
    <property type="component" value="Unassembled WGS sequence"/>
</dbReference>
<dbReference type="SMART" id="SM00479">
    <property type="entry name" value="EXOIII"/>
    <property type="match status" value="1"/>
</dbReference>
<name>A0AAV2SJ93_MEGNR</name>
<dbReference type="FunFam" id="3.30.420.10:FF:000034">
    <property type="entry name" value="3'-5' exoribonuclease 1"/>
    <property type="match status" value="1"/>
</dbReference>
<dbReference type="InterPro" id="IPR013520">
    <property type="entry name" value="Ribonucl_H"/>
</dbReference>
<feature type="domain" description="SAP" evidence="9">
    <location>
        <begin position="121"/>
        <end position="155"/>
    </location>
</feature>
<evidence type="ECO:0000256" key="3">
    <source>
        <dbReference type="ARBA" id="ARBA00022722"/>
    </source>
</evidence>
<comment type="subcellular location">
    <subcellularLocation>
        <location evidence="1">Cytoplasm</location>
    </subcellularLocation>
</comment>
<dbReference type="InterPro" id="IPR036361">
    <property type="entry name" value="SAP_dom_sf"/>
</dbReference>
<dbReference type="SMART" id="SM00513">
    <property type="entry name" value="SAP"/>
    <property type="match status" value="1"/>
</dbReference>
<feature type="domain" description="Exonuclease" evidence="8">
    <location>
        <begin position="177"/>
        <end position="365"/>
    </location>
</feature>
<gene>
    <name evidence="10" type="ORF">MNOR_LOCUS37373</name>
</gene>
<dbReference type="Gene3D" id="3.30.420.10">
    <property type="entry name" value="Ribonuclease H-like superfamily/Ribonuclease H"/>
    <property type="match status" value="1"/>
</dbReference>
<dbReference type="Gene3D" id="1.10.720.30">
    <property type="entry name" value="SAP domain"/>
    <property type="match status" value="1"/>
</dbReference>
<dbReference type="SUPFAM" id="SSF53098">
    <property type="entry name" value="Ribonuclease H-like"/>
    <property type="match status" value="1"/>
</dbReference>
<dbReference type="PANTHER" id="PTHR23044:SF61">
    <property type="entry name" value="3'-5' EXORIBONUCLEASE 1-RELATED"/>
    <property type="match status" value="1"/>
</dbReference>
<evidence type="ECO:0000256" key="6">
    <source>
        <dbReference type="ARBA" id="ARBA00023158"/>
    </source>
</evidence>
<evidence type="ECO:0000256" key="4">
    <source>
        <dbReference type="ARBA" id="ARBA00022801"/>
    </source>
</evidence>
<dbReference type="EMBL" id="CAXKWB010074713">
    <property type="protein sequence ID" value="CAL4198549.1"/>
    <property type="molecule type" value="Genomic_DNA"/>
</dbReference>
<proteinExistence type="predicted"/>
<dbReference type="InterPro" id="IPR047201">
    <property type="entry name" value="ERI-1_3'hExo-like"/>
</dbReference>
<dbReference type="Pfam" id="PF00929">
    <property type="entry name" value="RNase_T"/>
    <property type="match status" value="1"/>
</dbReference>
<feature type="region of interest" description="Disordered" evidence="7">
    <location>
        <begin position="1"/>
        <end position="47"/>
    </location>
</feature>
<dbReference type="InterPro" id="IPR003034">
    <property type="entry name" value="SAP_dom"/>
</dbReference>
<keyword evidence="2" id="KW-0963">Cytoplasm</keyword>
<keyword evidence="3" id="KW-0540">Nuclease</keyword>
<evidence type="ECO:0000256" key="1">
    <source>
        <dbReference type="ARBA" id="ARBA00004496"/>
    </source>
</evidence>
<evidence type="ECO:0000313" key="10">
    <source>
        <dbReference type="EMBL" id="CAL4198549.1"/>
    </source>
</evidence>
<dbReference type="InterPro" id="IPR051274">
    <property type="entry name" value="3-5_Exoribonuclease"/>
</dbReference>
<keyword evidence="11" id="KW-1185">Reference proteome</keyword>
<reference evidence="10 11" key="1">
    <citation type="submission" date="2024-05" db="EMBL/GenBank/DDBJ databases">
        <authorList>
            <person name="Wallberg A."/>
        </authorList>
    </citation>
    <scope>NUCLEOTIDE SEQUENCE [LARGE SCALE GENOMIC DNA]</scope>
</reference>
<dbReference type="GO" id="GO:0000175">
    <property type="term" value="F:3'-5'-RNA exonuclease activity"/>
    <property type="evidence" value="ECO:0007669"/>
    <property type="project" value="InterPro"/>
</dbReference>
<dbReference type="GO" id="GO:0005737">
    <property type="term" value="C:cytoplasm"/>
    <property type="evidence" value="ECO:0007669"/>
    <property type="project" value="UniProtKB-SubCell"/>
</dbReference>
<comment type="caution">
    <text evidence="10">The sequence shown here is derived from an EMBL/GenBank/DDBJ whole genome shotgun (WGS) entry which is preliminary data.</text>
</comment>
<dbReference type="PANTHER" id="PTHR23044">
    <property type="entry name" value="3'-5' EXONUCLEASE ERI1-RELATED"/>
    <property type="match status" value="1"/>
</dbReference>